<accession>A0A0R2LBP2</accession>
<dbReference type="RefSeq" id="WP_057809357.1">
    <property type="nucleotide sequence ID" value="NZ_BJUD01000032.1"/>
</dbReference>
<dbReference type="Proteomes" id="UP000051139">
    <property type="component" value="Unassembled WGS sequence"/>
</dbReference>
<dbReference type="GO" id="GO:0008703">
    <property type="term" value="F:5-amino-6-(5-phosphoribosylamino)uracil reductase activity"/>
    <property type="evidence" value="ECO:0007669"/>
    <property type="project" value="InterPro"/>
</dbReference>
<dbReference type="PANTHER" id="PTHR38011">
    <property type="entry name" value="DIHYDROFOLATE REDUCTASE FAMILY PROTEIN (AFU_ORTHOLOGUE AFUA_8G06820)"/>
    <property type="match status" value="1"/>
</dbReference>
<dbReference type="InterPro" id="IPR050765">
    <property type="entry name" value="Riboflavin_Biosynth_HTPR"/>
</dbReference>
<organism evidence="3 4">
    <name type="scientific">Furfurilactobacillus siliginis</name>
    <dbReference type="NCBI Taxonomy" id="348151"/>
    <lineage>
        <taxon>Bacteria</taxon>
        <taxon>Bacillati</taxon>
        <taxon>Bacillota</taxon>
        <taxon>Bacilli</taxon>
        <taxon>Lactobacillales</taxon>
        <taxon>Lactobacillaceae</taxon>
        <taxon>Furfurilactobacillus</taxon>
    </lineage>
</organism>
<evidence type="ECO:0000259" key="1">
    <source>
        <dbReference type="Pfam" id="PF01872"/>
    </source>
</evidence>
<keyword evidence="2" id="KW-0418">Kinase</keyword>
<dbReference type="GO" id="GO:0009231">
    <property type="term" value="P:riboflavin biosynthetic process"/>
    <property type="evidence" value="ECO:0007669"/>
    <property type="project" value="InterPro"/>
</dbReference>
<dbReference type="OrthoDB" id="195113at2"/>
<keyword evidence="4" id="KW-1185">Reference proteome</keyword>
<comment type="caution">
    <text evidence="3">The sequence shown here is derived from an EMBL/GenBank/DDBJ whole genome shotgun (WGS) entry which is preliminary data.</text>
</comment>
<dbReference type="EMBL" id="JQCB01000003">
    <property type="protein sequence ID" value="KRN96684.1"/>
    <property type="molecule type" value="Genomic_DNA"/>
</dbReference>
<evidence type="ECO:0000313" key="2">
    <source>
        <dbReference type="EMBL" id="GEK29114.1"/>
    </source>
</evidence>
<gene>
    <name evidence="3" type="ORF">IV55_GL001216</name>
    <name evidence="2" type="ORF">LSI01_14250</name>
</gene>
<dbReference type="GO" id="GO:0016301">
    <property type="term" value="F:kinase activity"/>
    <property type="evidence" value="ECO:0007669"/>
    <property type="project" value="UniProtKB-KW"/>
</dbReference>
<evidence type="ECO:0000313" key="4">
    <source>
        <dbReference type="Proteomes" id="UP000051139"/>
    </source>
</evidence>
<dbReference type="Pfam" id="PF01872">
    <property type="entry name" value="RibD_C"/>
    <property type="match status" value="1"/>
</dbReference>
<protein>
    <submittedName>
        <fullName evidence="2">Diacylglycerol kinase</fullName>
    </submittedName>
</protein>
<dbReference type="SUPFAM" id="SSF53597">
    <property type="entry name" value="Dihydrofolate reductase-like"/>
    <property type="match status" value="1"/>
</dbReference>
<dbReference type="EMBL" id="BJUD01000032">
    <property type="protein sequence ID" value="GEK29114.1"/>
    <property type="molecule type" value="Genomic_DNA"/>
</dbReference>
<name>A0A0R2LBP2_9LACO</name>
<evidence type="ECO:0000313" key="5">
    <source>
        <dbReference type="Proteomes" id="UP000321429"/>
    </source>
</evidence>
<reference evidence="3 4" key="1">
    <citation type="journal article" date="2015" name="Genome Announc.">
        <title>Expanding the biotechnology potential of lactobacilli through comparative genomics of 213 strains and associated genera.</title>
        <authorList>
            <person name="Sun Z."/>
            <person name="Harris H.M."/>
            <person name="McCann A."/>
            <person name="Guo C."/>
            <person name="Argimon S."/>
            <person name="Zhang W."/>
            <person name="Yang X."/>
            <person name="Jeffery I.B."/>
            <person name="Cooney J.C."/>
            <person name="Kagawa T.F."/>
            <person name="Liu W."/>
            <person name="Song Y."/>
            <person name="Salvetti E."/>
            <person name="Wrobel A."/>
            <person name="Rasinkangas P."/>
            <person name="Parkhill J."/>
            <person name="Rea M.C."/>
            <person name="O'Sullivan O."/>
            <person name="Ritari J."/>
            <person name="Douillard F.P."/>
            <person name="Paul Ross R."/>
            <person name="Yang R."/>
            <person name="Briner A.E."/>
            <person name="Felis G.E."/>
            <person name="de Vos W.M."/>
            <person name="Barrangou R."/>
            <person name="Klaenhammer T.R."/>
            <person name="Caufield P.W."/>
            <person name="Cui Y."/>
            <person name="Zhang H."/>
            <person name="O'Toole P.W."/>
        </authorList>
    </citation>
    <scope>NUCLEOTIDE SEQUENCE [LARGE SCALE GENOMIC DNA]</scope>
    <source>
        <strain evidence="3 4">DSM 22696</strain>
    </source>
</reference>
<sequence length="172" mass="19293">MREVIAYLGSSLDGFIATSDESVDWLENTPTIGDGGFQQFYDTVDTVIMGATTYRWIKQHMPDYPYSGKENFVISHTTQPSSARVTFTDDFSTLLSELKTQPGKNIWIVGGGQLVRQLLENRLLTQLRITFAPTILGAGIPLFPNGISTHQLTLLDTEQFGQLIELRYRVDD</sequence>
<feature type="domain" description="Bacterial bifunctional deaminase-reductase C-terminal" evidence="1">
    <location>
        <begin position="4"/>
        <end position="162"/>
    </location>
</feature>
<dbReference type="Proteomes" id="UP000321429">
    <property type="component" value="Unassembled WGS sequence"/>
</dbReference>
<dbReference type="PANTHER" id="PTHR38011:SF11">
    <property type="entry name" value="2,5-DIAMINO-6-RIBOSYLAMINO-4(3H)-PYRIMIDINONE 5'-PHOSPHATE REDUCTASE"/>
    <property type="match status" value="1"/>
</dbReference>
<dbReference type="STRING" id="348151.IV55_GL001216"/>
<keyword evidence="2" id="KW-0808">Transferase</keyword>
<dbReference type="AlphaFoldDB" id="A0A0R2LBP2"/>
<reference evidence="2 5" key="2">
    <citation type="submission" date="2019-07" db="EMBL/GenBank/DDBJ databases">
        <title>Whole genome shotgun sequence of Lactobacillus siliginis NBRC 101315.</title>
        <authorList>
            <person name="Hosoyama A."/>
            <person name="Uohara A."/>
            <person name="Ohji S."/>
            <person name="Ichikawa N."/>
        </authorList>
    </citation>
    <scope>NUCLEOTIDE SEQUENCE [LARGE SCALE GENOMIC DNA]</scope>
    <source>
        <strain evidence="2 5">NBRC 101315</strain>
    </source>
</reference>
<dbReference type="Gene3D" id="3.40.430.10">
    <property type="entry name" value="Dihydrofolate Reductase, subunit A"/>
    <property type="match status" value="1"/>
</dbReference>
<dbReference type="InterPro" id="IPR024072">
    <property type="entry name" value="DHFR-like_dom_sf"/>
</dbReference>
<dbReference type="PATRIC" id="fig|348151.3.peg.1247"/>
<proteinExistence type="predicted"/>
<dbReference type="InterPro" id="IPR002734">
    <property type="entry name" value="RibDG_C"/>
</dbReference>
<evidence type="ECO:0000313" key="3">
    <source>
        <dbReference type="EMBL" id="KRN96684.1"/>
    </source>
</evidence>